<evidence type="ECO:0000313" key="1">
    <source>
        <dbReference type="EMBL" id="TIC80295.1"/>
    </source>
</evidence>
<sequence length="164" mass="18833">MEIKGFYVGQYLYDPKKVELTAKREAEKWRMPEETAREYLNDLQDELIACGEYYNALVQVATQLAKHPLGYKIVDEDGRSYVLVPTAKNNVASLIFFNEEEVEEPNSFDQMVHIGGAHEYRRSVSILEVAINSTPQPANLPTATYSWQQHFSPENAFIIKKRSD</sequence>
<dbReference type="RefSeq" id="WP_136554548.1">
    <property type="nucleotide sequence ID" value="NZ_STGJ01000014.1"/>
</dbReference>
<keyword evidence="2" id="KW-1185">Reference proteome</keyword>
<dbReference type="AlphaFoldDB" id="A0A4T0UPN1"/>
<dbReference type="Proteomes" id="UP000308891">
    <property type="component" value="Unassembled WGS sequence"/>
</dbReference>
<comment type="caution">
    <text evidence="1">The sequence shown here is derived from an EMBL/GenBank/DDBJ whole genome shotgun (WGS) entry which is preliminary data.</text>
</comment>
<accession>A0A4T0UPN1</accession>
<evidence type="ECO:0000313" key="2">
    <source>
        <dbReference type="Proteomes" id="UP000308891"/>
    </source>
</evidence>
<organism evidence="1 2">
    <name type="scientific">Crenobacter intestini</name>
    <dbReference type="NCBI Taxonomy" id="2563443"/>
    <lineage>
        <taxon>Bacteria</taxon>
        <taxon>Pseudomonadati</taxon>
        <taxon>Pseudomonadota</taxon>
        <taxon>Betaproteobacteria</taxon>
        <taxon>Neisseriales</taxon>
        <taxon>Neisseriaceae</taxon>
        <taxon>Crenobacter</taxon>
    </lineage>
</organism>
<gene>
    <name evidence="1" type="ORF">E5K04_12370</name>
</gene>
<protein>
    <submittedName>
        <fullName evidence="1">Uncharacterized protein</fullName>
    </submittedName>
</protein>
<reference evidence="1 2" key="1">
    <citation type="submission" date="2019-04" db="EMBL/GenBank/DDBJ databases">
        <title>Crenobacter sp. nov.</title>
        <authorList>
            <person name="Shi S."/>
        </authorList>
    </citation>
    <scope>NUCLEOTIDE SEQUENCE [LARGE SCALE GENOMIC DNA]</scope>
    <source>
        <strain evidence="1 2">GY 70310</strain>
    </source>
</reference>
<dbReference type="EMBL" id="STGJ01000014">
    <property type="protein sequence ID" value="TIC80295.1"/>
    <property type="molecule type" value="Genomic_DNA"/>
</dbReference>
<name>A0A4T0UPN1_9NEIS</name>
<proteinExistence type="predicted"/>